<sequence length="307" mass="34739">MPFFRELKKIICKAKVTLQVHFPLIRKNISAKRVLLFASFHTRPGSLTIEAAMALPLFLFAVIILMTPMKLLNDGRKIQTALEITGEELSQYVSALKELKRGEDLSAAGLNELPDGFLDGITEQSILLYARIKMGKYEVYQDAESVSFLRSSILKDKETIDLIMDYRIRLPFPVLGLKSVPMSARCFRRAWIGNTLLYEEESGDTEEMVYVGRDSTRYHKKRTCHYLFNHIKAVNETELESIRNTSGGIYKPCSRCSSLEREGSIVYIMPSGGKFHSSRECSAITAYVRLVPISEVIHLGACSYCSQ</sequence>
<comment type="caution">
    <text evidence="2">The sequence shown here is derived from an EMBL/GenBank/DDBJ whole genome shotgun (WGS) entry which is preliminary data.</text>
</comment>
<name>A0A2S6HDF4_9FIRM</name>
<keyword evidence="3" id="KW-1185">Reference proteome</keyword>
<feature type="transmembrane region" description="Helical" evidence="1">
    <location>
        <begin position="47"/>
        <end position="67"/>
    </location>
</feature>
<gene>
    <name evidence="2" type="ORF">BXY41_12041</name>
</gene>
<keyword evidence="1" id="KW-0812">Transmembrane</keyword>
<evidence type="ECO:0008006" key="4">
    <source>
        <dbReference type="Google" id="ProtNLM"/>
    </source>
</evidence>
<dbReference type="RefSeq" id="WP_104439695.1">
    <property type="nucleotide sequence ID" value="NZ_PTJA01000020.1"/>
</dbReference>
<proteinExistence type="predicted"/>
<keyword evidence="1" id="KW-1133">Transmembrane helix</keyword>
<accession>A0A2S6HDF4</accession>
<evidence type="ECO:0000256" key="1">
    <source>
        <dbReference type="SAM" id="Phobius"/>
    </source>
</evidence>
<dbReference type="Proteomes" id="UP000237749">
    <property type="component" value="Unassembled WGS sequence"/>
</dbReference>
<evidence type="ECO:0000313" key="3">
    <source>
        <dbReference type="Proteomes" id="UP000237749"/>
    </source>
</evidence>
<dbReference type="OrthoDB" id="666576at2"/>
<dbReference type="EMBL" id="PTJA01000020">
    <property type="protein sequence ID" value="PPK75507.1"/>
    <property type="molecule type" value="Genomic_DNA"/>
</dbReference>
<reference evidence="2 3" key="1">
    <citation type="submission" date="2018-02" db="EMBL/GenBank/DDBJ databases">
        <title>Genomic Encyclopedia of Archaeal and Bacterial Type Strains, Phase II (KMG-II): from individual species to whole genera.</title>
        <authorList>
            <person name="Goeker M."/>
        </authorList>
    </citation>
    <scope>NUCLEOTIDE SEQUENCE [LARGE SCALE GENOMIC DNA]</scope>
    <source>
        <strain evidence="2 3">DSM 3808</strain>
    </source>
</reference>
<keyword evidence="1" id="KW-0472">Membrane</keyword>
<organism evidence="2 3">
    <name type="scientific">Lacrimispora xylanisolvens</name>
    <dbReference type="NCBI Taxonomy" id="384636"/>
    <lineage>
        <taxon>Bacteria</taxon>
        <taxon>Bacillati</taxon>
        <taxon>Bacillota</taxon>
        <taxon>Clostridia</taxon>
        <taxon>Lachnospirales</taxon>
        <taxon>Lachnospiraceae</taxon>
        <taxon>Lacrimispora</taxon>
    </lineage>
</organism>
<dbReference type="AlphaFoldDB" id="A0A2S6HDF4"/>
<protein>
    <recommendedName>
        <fullName evidence="4">TadE-like protein</fullName>
    </recommendedName>
</protein>
<evidence type="ECO:0000313" key="2">
    <source>
        <dbReference type="EMBL" id="PPK75507.1"/>
    </source>
</evidence>